<name>A0A3F3Q5K8_9EURO</name>
<dbReference type="EMBL" id="KZ852043">
    <property type="protein sequence ID" value="RDH34419.1"/>
    <property type="molecule type" value="Genomic_DNA"/>
</dbReference>
<protein>
    <submittedName>
        <fullName evidence="2">Uncharacterized protein</fullName>
    </submittedName>
</protein>
<keyword evidence="1" id="KW-1133">Transmembrane helix</keyword>
<evidence type="ECO:0000256" key="1">
    <source>
        <dbReference type="SAM" id="Phobius"/>
    </source>
</evidence>
<sequence length="77" mass="8834">MEFTYCIGRSIPIFLIFPISGSKVLFHFTFFSLLPVLIRANDLTWTPWLLLFRLLSVPHKLTGRGTEAWKVDYGSAS</sequence>
<gene>
    <name evidence="2" type="ORF">BDQ94DRAFT_141442</name>
</gene>
<accession>A0A3F3Q5K8</accession>
<dbReference type="RefSeq" id="XP_026627441.1">
    <property type="nucleotide sequence ID" value="XM_026765834.1"/>
</dbReference>
<keyword evidence="3" id="KW-1185">Reference proteome</keyword>
<feature type="transmembrane region" description="Helical" evidence="1">
    <location>
        <begin position="12"/>
        <end position="38"/>
    </location>
</feature>
<evidence type="ECO:0000313" key="3">
    <source>
        <dbReference type="Proteomes" id="UP000253729"/>
    </source>
</evidence>
<organism evidence="2 3">
    <name type="scientific">Aspergillus welwitschiae</name>
    <dbReference type="NCBI Taxonomy" id="1341132"/>
    <lineage>
        <taxon>Eukaryota</taxon>
        <taxon>Fungi</taxon>
        <taxon>Dikarya</taxon>
        <taxon>Ascomycota</taxon>
        <taxon>Pezizomycotina</taxon>
        <taxon>Eurotiomycetes</taxon>
        <taxon>Eurotiomycetidae</taxon>
        <taxon>Eurotiales</taxon>
        <taxon>Aspergillaceae</taxon>
        <taxon>Aspergillus</taxon>
        <taxon>Aspergillus subgen. Circumdati</taxon>
    </lineage>
</organism>
<dbReference type="GeneID" id="38134190"/>
<evidence type="ECO:0000313" key="2">
    <source>
        <dbReference type="EMBL" id="RDH34419.1"/>
    </source>
</evidence>
<keyword evidence="1" id="KW-0472">Membrane</keyword>
<keyword evidence="1" id="KW-0812">Transmembrane</keyword>
<dbReference type="Proteomes" id="UP000253729">
    <property type="component" value="Unassembled WGS sequence"/>
</dbReference>
<proteinExistence type="predicted"/>
<dbReference type="AlphaFoldDB" id="A0A3F3Q5K8"/>
<reference evidence="2 3" key="1">
    <citation type="submission" date="2018-07" db="EMBL/GenBank/DDBJ databases">
        <title>The genomes of Aspergillus section Nigri reveals drivers in fungal speciation.</title>
        <authorList>
            <consortium name="DOE Joint Genome Institute"/>
            <person name="Vesth T.C."/>
            <person name="Nybo J."/>
            <person name="Theobald S."/>
            <person name="Brandl J."/>
            <person name="Frisvad J.C."/>
            <person name="Nielsen K.F."/>
            <person name="Lyhne E.K."/>
            <person name="Kogle M.E."/>
            <person name="Kuo A."/>
            <person name="Riley R."/>
            <person name="Clum A."/>
            <person name="Nolan M."/>
            <person name="Lipzen A."/>
            <person name="Salamov A."/>
            <person name="Henrissat B."/>
            <person name="Wiebenga A."/>
            <person name="De vries R.P."/>
            <person name="Grigoriev I.V."/>
            <person name="Mortensen U.H."/>
            <person name="Andersen M.R."/>
            <person name="Baker S.E."/>
        </authorList>
    </citation>
    <scope>NUCLEOTIDE SEQUENCE [LARGE SCALE GENOMIC DNA]</scope>
    <source>
        <strain evidence="2 3">CBS 139.54b</strain>
    </source>
</reference>
<feature type="non-terminal residue" evidence="2">
    <location>
        <position position="77"/>
    </location>
</feature>